<feature type="compositionally biased region" description="Polar residues" evidence="1">
    <location>
        <begin position="1"/>
        <end position="13"/>
    </location>
</feature>
<sequence>MAPETTAPTSNPVMPQAPRAAPTGSMLGSTEATTLIHDGVVRASPTDHAQIIASLPAGTAVTVASAAIHNKSGDWYFVKNASVTGWINVLALQP</sequence>
<evidence type="ECO:0000256" key="1">
    <source>
        <dbReference type="SAM" id="MobiDB-lite"/>
    </source>
</evidence>
<dbReference type="Gene3D" id="2.30.30.40">
    <property type="entry name" value="SH3 Domains"/>
    <property type="match status" value="1"/>
</dbReference>
<gene>
    <name evidence="2" type="ORF">G7Y85_00010</name>
</gene>
<evidence type="ECO:0000313" key="3">
    <source>
        <dbReference type="Proteomes" id="UP000472676"/>
    </source>
</evidence>
<proteinExistence type="predicted"/>
<accession>A0A6M2BM13</accession>
<comment type="caution">
    <text evidence="2">The sequence shown here is derived from an EMBL/GenBank/DDBJ whole genome shotgun (WGS) entry which is preliminary data.</text>
</comment>
<keyword evidence="3" id="KW-1185">Reference proteome</keyword>
<name>A0A6M2BM13_9GAMM</name>
<dbReference type="Proteomes" id="UP000472676">
    <property type="component" value="Unassembled WGS sequence"/>
</dbReference>
<evidence type="ECO:0000313" key="2">
    <source>
        <dbReference type="EMBL" id="NGY03139.1"/>
    </source>
</evidence>
<protein>
    <submittedName>
        <fullName evidence="2">SH3 domain-containing protein</fullName>
    </submittedName>
</protein>
<feature type="region of interest" description="Disordered" evidence="1">
    <location>
        <begin position="1"/>
        <end position="28"/>
    </location>
</feature>
<organism evidence="2 3">
    <name type="scientific">Solimonas terrae</name>
    <dbReference type="NCBI Taxonomy" id="1396819"/>
    <lineage>
        <taxon>Bacteria</taxon>
        <taxon>Pseudomonadati</taxon>
        <taxon>Pseudomonadota</taxon>
        <taxon>Gammaproteobacteria</taxon>
        <taxon>Nevskiales</taxon>
        <taxon>Nevskiaceae</taxon>
        <taxon>Solimonas</taxon>
    </lineage>
</organism>
<reference evidence="2 3" key="1">
    <citation type="journal article" date="2014" name="Int. J. Syst. Evol. Microbiol.">
        <title>Solimonas terrae sp. nov., isolated from soil.</title>
        <authorList>
            <person name="Kim S.J."/>
            <person name="Moon J.Y."/>
            <person name="Weon H.Y."/>
            <person name="Ahn J.H."/>
            <person name="Chen W.M."/>
            <person name="Kwon S.W."/>
        </authorList>
    </citation>
    <scope>NUCLEOTIDE SEQUENCE [LARGE SCALE GENOMIC DNA]</scope>
    <source>
        <strain evidence="2 3">KIS83-12</strain>
    </source>
</reference>
<dbReference type="EMBL" id="JAAMOW010000001">
    <property type="protein sequence ID" value="NGY03139.1"/>
    <property type="molecule type" value="Genomic_DNA"/>
</dbReference>
<dbReference type="AlphaFoldDB" id="A0A6M2BM13"/>